<dbReference type="Proteomes" id="UP001165080">
    <property type="component" value="Unassembled WGS sequence"/>
</dbReference>
<name>A0A9W6F3M6_9CHLO</name>
<keyword evidence="2" id="KW-1185">Reference proteome</keyword>
<accession>A0A9W6F3M6</accession>
<organism evidence="1 2">
    <name type="scientific">Pleodorina starrii</name>
    <dbReference type="NCBI Taxonomy" id="330485"/>
    <lineage>
        <taxon>Eukaryota</taxon>
        <taxon>Viridiplantae</taxon>
        <taxon>Chlorophyta</taxon>
        <taxon>core chlorophytes</taxon>
        <taxon>Chlorophyceae</taxon>
        <taxon>CS clade</taxon>
        <taxon>Chlamydomonadales</taxon>
        <taxon>Volvocaceae</taxon>
        <taxon>Pleodorina</taxon>
    </lineage>
</organism>
<evidence type="ECO:0000313" key="1">
    <source>
        <dbReference type="EMBL" id="GLC54481.1"/>
    </source>
</evidence>
<dbReference type="AlphaFoldDB" id="A0A9W6F3M6"/>
<gene>
    <name evidence="1" type="primary">PLEST011614</name>
    <name evidence="1" type="ORF">PLESTB_000871500</name>
</gene>
<protein>
    <submittedName>
        <fullName evidence="1">Uncharacterized protein</fullName>
    </submittedName>
</protein>
<sequence>MQRSRRCVRVPEDKVRALEELVGSLEAAEKAQQPITWRQAAQVAGKIMCPCRWPSRSMAPLHARVIGLALAGKASWDEAIPNPAAELLRRARFFLRLLELKNGRTWWAKPPPLRLRAVGDASELGSPSGL</sequence>
<dbReference type="EMBL" id="BRXU01000010">
    <property type="protein sequence ID" value="GLC54481.1"/>
    <property type="molecule type" value="Genomic_DNA"/>
</dbReference>
<evidence type="ECO:0000313" key="2">
    <source>
        <dbReference type="Proteomes" id="UP001165080"/>
    </source>
</evidence>
<reference evidence="1 2" key="1">
    <citation type="journal article" date="2023" name="Commun. Biol.">
        <title>Reorganization of the ancestral sex-determining regions during the evolution of trioecy in Pleodorina starrii.</title>
        <authorList>
            <person name="Takahashi K."/>
            <person name="Suzuki S."/>
            <person name="Kawai-Toyooka H."/>
            <person name="Yamamoto K."/>
            <person name="Hamaji T."/>
            <person name="Ootsuki R."/>
            <person name="Yamaguchi H."/>
            <person name="Kawachi M."/>
            <person name="Higashiyama T."/>
            <person name="Nozaki H."/>
        </authorList>
    </citation>
    <scope>NUCLEOTIDE SEQUENCE [LARGE SCALE GENOMIC DNA]</scope>
    <source>
        <strain evidence="1 2">NIES-4479</strain>
    </source>
</reference>
<proteinExistence type="predicted"/>
<comment type="caution">
    <text evidence="1">The sequence shown here is derived from an EMBL/GenBank/DDBJ whole genome shotgun (WGS) entry which is preliminary data.</text>
</comment>